<accession>A0A2A2JQA9</accession>
<comment type="caution">
    <text evidence="1">The sequence shown here is derived from an EMBL/GenBank/DDBJ whole genome shotgun (WGS) entry which is preliminary data.</text>
</comment>
<evidence type="ECO:0000313" key="1">
    <source>
        <dbReference type="EMBL" id="PAV63847.1"/>
    </source>
</evidence>
<protein>
    <submittedName>
        <fullName evidence="1">Uncharacterized protein</fullName>
    </submittedName>
</protein>
<keyword evidence="2" id="KW-1185">Reference proteome</keyword>
<name>A0A2A2JQA9_9BILA</name>
<dbReference type="EMBL" id="LIAE01010291">
    <property type="protein sequence ID" value="PAV63847.1"/>
    <property type="molecule type" value="Genomic_DNA"/>
</dbReference>
<proteinExistence type="predicted"/>
<gene>
    <name evidence="1" type="ORF">WR25_03255</name>
</gene>
<dbReference type="Proteomes" id="UP000218231">
    <property type="component" value="Unassembled WGS sequence"/>
</dbReference>
<dbReference type="AlphaFoldDB" id="A0A2A2JQA9"/>
<organism evidence="1 2">
    <name type="scientific">Diploscapter pachys</name>
    <dbReference type="NCBI Taxonomy" id="2018661"/>
    <lineage>
        <taxon>Eukaryota</taxon>
        <taxon>Metazoa</taxon>
        <taxon>Ecdysozoa</taxon>
        <taxon>Nematoda</taxon>
        <taxon>Chromadorea</taxon>
        <taxon>Rhabditida</taxon>
        <taxon>Rhabditina</taxon>
        <taxon>Rhabditomorpha</taxon>
        <taxon>Rhabditoidea</taxon>
        <taxon>Rhabditidae</taxon>
        <taxon>Diploscapter</taxon>
    </lineage>
</organism>
<dbReference type="OrthoDB" id="5837354at2759"/>
<evidence type="ECO:0000313" key="2">
    <source>
        <dbReference type="Proteomes" id="UP000218231"/>
    </source>
</evidence>
<reference evidence="1 2" key="1">
    <citation type="journal article" date="2017" name="Curr. Biol.">
        <title>Genome architecture and evolution of a unichromosomal asexual nematode.</title>
        <authorList>
            <person name="Fradin H."/>
            <person name="Zegar C."/>
            <person name="Gutwein M."/>
            <person name="Lucas J."/>
            <person name="Kovtun M."/>
            <person name="Corcoran D."/>
            <person name="Baugh L.R."/>
            <person name="Kiontke K."/>
            <person name="Gunsalus K."/>
            <person name="Fitch D.H."/>
            <person name="Piano F."/>
        </authorList>
    </citation>
    <scope>NUCLEOTIDE SEQUENCE [LARGE SCALE GENOMIC DNA]</scope>
    <source>
        <strain evidence="1">PF1309</strain>
    </source>
</reference>
<sequence length="71" mass="8014">MAQYVGARAYMLQQRMECKGGKVYDIDSVQCEILQYVTTMIPATGAACYYAQDSFNGGDYNAGWGWGRKRR</sequence>